<feature type="domain" description="C2H2-type" evidence="9">
    <location>
        <begin position="541"/>
        <end position="568"/>
    </location>
</feature>
<dbReference type="PANTHER" id="PTHR24406">
    <property type="entry name" value="TRANSCRIPTIONAL REPRESSOR CTCFL-RELATED"/>
    <property type="match status" value="1"/>
</dbReference>
<dbReference type="SMART" id="SM00355">
    <property type="entry name" value="ZnF_C2H2"/>
    <property type="match status" value="11"/>
</dbReference>
<feature type="domain" description="C2H2-type" evidence="9">
    <location>
        <begin position="513"/>
        <end position="540"/>
    </location>
</feature>
<feature type="binding site" evidence="8">
    <location>
        <position position="20"/>
    </location>
    <ligand>
        <name>Zn(2+)</name>
        <dbReference type="ChEBI" id="CHEBI:29105"/>
    </ligand>
</feature>
<dbReference type="SUPFAM" id="SSF57667">
    <property type="entry name" value="beta-beta-alpha zinc fingers"/>
    <property type="match status" value="5"/>
</dbReference>
<evidence type="ECO:0000256" key="2">
    <source>
        <dbReference type="ARBA" id="ARBA00022723"/>
    </source>
</evidence>
<feature type="domain" description="C2H2-type" evidence="9">
    <location>
        <begin position="439"/>
        <end position="466"/>
    </location>
</feature>
<feature type="domain" description="C2H2-type" evidence="9">
    <location>
        <begin position="597"/>
        <end position="624"/>
    </location>
</feature>
<feature type="binding site" evidence="8">
    <location>
        <position position="63"/>
    </location>
    <ligand>
        <name>Zn(2+)</name>
        <dbReference type="ChEBI" id="CHEBI:29105"/>
    </ligand>
</feature>
<organism evidence="11 12">
    <name type="scientific">Xylocopa violacea</name>
    <name type="common">Violet carpenter bee</name>
    <name type="synonym">Apis violacea</name>
    <dbReference type="NCBI Taxonomy" id="135666"/>
    <lineage>
        <taxon>Eukaryota</taxon>
        <taxon>Metazoa</taxon>
        <taxon>Ecdysozoa</taxon>
        <taxon>Arthropoda</taxon>
        <taxon>Hexapoda</taxon>
        <taxon>Insecta</taxon>
        <taxon>Pterygota</taxon>
        <taxon>Neoptera</taxon>
        <taxon>Endopterygota</taxon>
        <taxon>Hymenoptera</taxon>
        <taxon>Apocrita</taxon>
        <taxon>Aculeata</taxon>
        <taxon>Apoidea</taxon>
        <taxon>Anthophila</taxon>
        <taxon>Apidae</taxon>
        <taxon>Xylocopa</taxon>
        <taxon>Xylocopa</taxon>
    </lineage>
</organism>
<feature type="domain" description="C2H2-type" evidence="9">
    <location>
        <begin position="411"/>
        <end position="438"/>
    </location>
</feature>
<keyword evidence="12" id="KW-1185">Reference proteome</keyword>
<comment type="subcellular location">
    <subcellularLocation>
        <location evidence="1">Nucleus</location>
    </subcellularLocation>
</comment>
<keyword evidence="4 7" id="KW-0863">Zinc-finger</keyword>
<protein>
    <submittedName>
        <fullName evidence="11">Uncharacterized protein</fullName>
    </submittedName>
</protein>
<feature type="domain" description="C2H2-type" evidence="9">
    <location>
        <begin position="125"/>
        <end position="147"/>
    </location>
</feature>
<feature type="domain" description="ZAD" evidence="10">
    <location>
        <begin position="15"/>
        <end position="90"/>
    </location>
</feature>
<dbReference type="Pfam" id="PF13912">
    <property type="entry name" value="zf-C2H2_6"/>
    <property type="match status" value="1"/>
</dbReference>
<evidence type="ECO:0000256" key="5">
    <source>
        <dbReference type="ARBA" id="ARBA00022833"/>
    </source>
</evidence>
<evidence type="ECO:0000259" key="10">
    <source>
        <dbReference type="PROSITE" id="PS51915"/>
    </source>
</evidence>
<evidence type="ECO:0000259" key="9">
    <source>
        <dbReference type="PROSITE" id="PS50157"/>
    </source>
</evidence>
<keyword evidence="6" id="KW-0539">Nucleus</keyword>
<dbReference type="InterPro" id="IPR013087">
    <property type="entry name" value="Znf_C2H2_type"/>
</dbReference>
<feature type="binding site" evidence="8">
    <location>
        <position position="66"/>
    </location>
    <ligand>
        <name>Zn(2+)</name>
        <dbReference type="ChEBI" id="CHEBI:29105"/>
    </ligand>
</feature>
<dbReference type="PROSITE" id="PS51915">
    <property type="entry name" value="ZAD"/>
    <property type="match status" value="1"/>
</dbReference>
<dbReference type="SUPFAM" id="SSF57716">
    <property type="entry name" value="Glucocorticoid receptor-like (DNA-binding domain)"/>
    <property type="match status" value="1"/>
</dbReference>
<proteinExistence type="predicted"/>
<evidence type="ECO:0000256" key="4">
    <source>
        <dbReference type="ARBA" id="ARBA00022771"/>
    </source>
</evidence>
<gene>
    <name evidence="11" type="ORF">XYLVIOL_LOCUS3212</name>
</gene>
<keyword evidence="5 8" id="KW-0862">Zinc</keyword>
<name>A0ABP1NBE7_XYLVO</name>
<comment type="caution">
    <text evidence="11">The sequence shown here is derived from an EMBL/GenBank/DDBJ whole genome shotgun (WGS) entry which is preliminary data.</text>
</comment>
<evidence type="ECO:0000256" key="8">
    <source>
        <dbReference type="PROSITE-ProRule" id="PRU01263"/>
    </source>
</evidence>
<feature type="domain" description="C2H2-type" evidence="9">
    <location>
        <begin position="569"/>
        <end position="596"/>
    </location>
</feature>
<evidence type="ECO:0000256" key="6">
    <source>
        <dbReference type="ARBA" id="ARBA00023242"/>
    </source>
</evidence>
<dbReference type="PROSITE" id="PS00028">
    <property type="entry name" value="ZINC_FINGER_C2H2_1"/>
    <property type="match status" value="11"/>
</dbReference>
<feature type="domain" description="C2H2-type" evidence="9">
    <location>
        <begin position="383"/>
        <end position="410"/>
    </location>
</feature>
<dbReference type="EMBL" id="CAXAJV020001288">
    <property type="protein sequence ID" value="CAL7938320.1"/>
    <property type="molecule type" value="Genomic_DNA"/>
</dbReference>
<dbReference type="InterPro" id="IPR050888">
    <property type="entry name" value="ZnF_C2H2-type_TF"/>
</dbReference>
<feature type="binding site" evidence="8">
    <location>
        <position position="17"/>
    </location>
    <ligand>
        <name>Zn(2+)</name>
        <dbReference type="ChEBI" id="CHEBI:29105"/>
    </ligand>
</feature>
<evidence type="ECO:0000256" key="7">
    <source>
        <dbReference type="PROSITE-ProRule" id="PRU00042"/>
    </source>
</evidence>
<feature type="domain" description="C2H2-type" evidence="9">
    <location>
        <begin position="625"/>
        <end position="651"/>
    </location>
</feature>
<keyword evidence="3" id="KW-0677">Repeat</keyword>
<feature type="domain" description="C2H2-type" evidence="9">
    <location>
        <begin position="485"/>
        <end position="512"/>
    </location>
</feature>
<dbReference type="InterPro" id="IPR012934">
    <property type="entry name" value="Znf_AD"/>
</dbReference>
<dbReference type="InterPro" id="IPR036236">
    <property type="entry name" value="Znf_C2H2_sf"/>
</dbReference>
<keyword evidence="2 8" id="KW-0479">Metal-binding</keyword>
<dbReference type="Pfam" id="PF07776">
    <property type="entry name" value="zf-AD"/>
    <property type="match status" value="1"/>
</dbReference>
<dbReference type="Pfam" id="PF12874">
    <property type="entry name" value="zf-met"/>
    <property type="match status" value="1"/>
</dbReference>
<feature type="domain" description="C2H2-type" evidence="9">
    <location>
        <begin position="216"/>
        <end position="243"/>
    </location>
</feature>
<dbReference type="SMART" id="SM00868">
    <property type="entry name" value="zf-AD"/>
    <property type="match status" value="1"/>
</dbReference>
<dbReference type="Gene3D" id="3.30.160.60">
    <property type="entry name" value="Classic Zinc Finger"/>
    <property type="match status" value="9"/>
</dbReference>
<accession>A0ABP1NBE7</accession>
<reference evidence="11 12" key="1">
    <citation type="submission" date="2024-08" db="EMBL/GenBank/DDBJ databases">
        <authorList>
            <person name="Will J Nash"/>
            <person name="Angela Man"/>
            <person name="Seanna McTaggart"/>
            <person name="Kendall Baker"/>
            <person name="Tom Barker"/>
            <person name="Leah Catchpole"/>
            <person name="Alex Durrant"/>
            <person name="Karim Gharbi"/>
            <person name="Naomi Irish"/>
            <person name="Gemy Kaithakottil"/>
            <person name="Debby Ku"/>
            <person name="Aaliyah Providence"/>
            <person name="Felix Shaw"/>
            <person name="David Swarbreck"/>
            <person name="Chris Watkins"/>
            <person name="Ann M. McCartney"/>
            <person name="Giulio Formenti"/>
            <person name="Alice Mouton"/>
            <person name="Noel Vella"/>
            <person name="Bjorn M von Reumont"/>
            <person name="Adriana Vella"/>
            <person name="Wilfried Haerty"/>
        </authorList>
    </citation>
    <scope>NUCLEOTIDE SEQUENCE [LARGE SCALE GENOMIC DNA]</scope>
</reference>
<dbReference type="PROSITE" id="PS50157">
    <property type="entry name" value="ZINC_FINGER_C2H2_2"/>
    <property type="match status" value="11"/>
</dbReference>
<evidence type="ECO:0000256" key="3">
    <source>
        <dbReference type="ARBA" id="ARBA00022737"/>
    </source>
</evidence>
<evidence type="ECO:0000313" key="11">
    <source>
        <dbReference type="EMBL" id="CAL7938320.1"/>
    </source>
</evidence>
<evidence type="ECO:0000313" key="12">
    <source>
        <dbReference type="Proteomes" id="UP001642520"/>
    </source>
</evidence>
<dbReference type="Pfam" id="PF00096">
    <property type="entry name" value="zf-C2H2"/>
    <property type="match status" value="8"/>
</dbReference>
<dbReference type="Proteomes" id="UP001642520">
    <property type="component" value="Unassembled WGS sequence"/>
</dbReference>
<evidence type="ECO:0000256" key="1">
    <source>
        <dbReference type="ARBA" id="ARBA00004123"/>
    </source>
</evidence>
<sequence length="651" mass="74625">MFIVTKEIDSENISKLCRTCLREDGDKMVCLFVGPAGSSLAAKLRSLSCLEVWQGDGLPEKMCDRCVTRAESALLYREQCRAADRALRQAVLKVSGLTSYATVSSCKLYQQNQGFVPVQNSHKTLKCIECGAIFTNYQELCAHSRLHLPFVQDDIPMQHMHIVESQNPYFNLNFSHLSSNLANENIQHSQLSPLIRSNVMQMIPNSENPSRAACALHCSLCNRTFTNRTQLISHSITHSTENIEVPCDNENIDICENSNQIPQNLSYERSINSVGNSIQNLSYHRSTTNDNNEMQSLGFPENMDLGEDVREGSPQRVQNTAIPDSETYNMADCRTIRFAKSPEGTDNRENIDRYQSCSSNLNYKQQIENEHLGQVQRVQTKKYKCDVCSKLYSQKSKLLTHRLSHSGQQPFKCPSCEKAYSSKSKLNAHMRLHTKTNVHSCKMCDKIFAYPSYLREHLKTHKQSNNNNSSSNNNNSMGMEETKAFECVSCKKTFRLLKNLRAHERLHTGKDLMQCEICDKTFSQNYNLKIHLRTHKATRPHKCEYCNKCFVQKGNLAEHLRIHTKVKPFECKICGKRFSQSSHLKNHKVSHTSVRQHQCRLCGKRFKLANHLKRHLILHNGAKSYKCHQCNQLFSQAFSLTRHLKRHESHT</sequence>